<feature type="non-terminal residue" evidence="2">
    <location>
        <position position="1"/>
    </location>
</feature>
<keyword evidence="1" id="KW-1133">Transmembrane helix</keyword>
<sequence length="50" mass="5667">RRQFLITRIYAPKAWWFGFCSSVYSIAGLWAGAALAIYAAMIEHKNVAVF</sequence>
<evidence type="ECO:0000313" key="2">
    <source>
        <dbReference type="EMBL" id="GAG44597.1"/>
    </source>
</evidence>
<dbReference type="EMBL" id="BARS01059365">
    <property type="protein sequence ID" value="GAG44597.1"/>
    <property type="molecule type" value="Genomic_DNA"/>
</dbReference>
<name>X0YBD2_9ZZZZ</name>
<proteinExistence type="predicted"/>
<feature type="non-terminal residue" evidence="2">
    <location>
        <position position="50"/>
    </location>
</feature>
<gene>
    <name evidence="2" type="ORF">S01H1_86030</name>
</gene>
<keyword evidence="1" id="KW-0812">Transmembrane</keyword>
<evidence type="ECO:0000256" key="1">
    <source>
        <dbReference type="SAM" id="Phobius"/>
    </source>
</evidence>
<reference evidence="2" key="1">
    <citation type="journal article" date="2014" name="Front. Microbiol.">
        <title>High frequency of phylogenetically diverse reductive dehalogenase-homologous genes in deep subseafloor sedimentary metagenomes.</title>
        <authorList>
            <person name="Kawai M."/>
            <person name="Futagami T."/>
            <person name="Toyoda A."/>
            <person name="Takaki Y."/>
            <person name="Nishi S."/>
            <person name="Hori S."/>
            <person name="Arai W."/>
            <person name="Tsubouchi T."/>
            <person name="Morono Y."/>
            <person name="Uchiyama I."/>
            <person name="Ito T."/>
            <person name="Fujiyama A."/>
            <person name="Inagaki F."/>
            <person name="Takami H."/>
        </authorList>
    </citation>
    <scope>NUCLEOTIDE SEQUENCE</scope>
    <source>
        <strain evidence="2">Expedition CK06-06</strain>
    </source>
</reference>
<organism evidence="2">
    <name type="scientific">marine sediment metagenome</name>
    <dbReference type="NCBI Taxonomy" id="412755"/>
    <lineage>
        <taxon>unclassified sequences</taxon>
        <taxon>metagenomes</taxon>
        <taxon>ecological metagenomes</taxon>
    </lineage>
</organism>
<accession>X0YBD2</accession>
<keyword evidence="1" id="KW-0472">Membrane</keyword>
<comment type="caution">
    <text evidence="2">The sequence shown here is derived from an EMBL/GenBank/DDBJ whole genome shotgun (WGS) entry which is preliminary data.</text>
</comment>
<dbReference type="AlphaFoldDB" id="X0YBD2"/>
<feature type="transmembrane region" description="Helical" evidence="1">
    <location>
        <begin position="14"/>
        <end position="40"/>
    </location>
</feature>
<protein>
    <submittedName>
        <fullName evidence="2">Uncharacterized protein</fullName>
    </submittedName>
</protein>